<dbReference type="EC" id="1.1.1.35" evidence="5"/>
<organism evidence="5 6">
    <name type="scientific">Fulvimarina endophytica</name>
    <dbReference type="NCBI Taxonomy" id="2293836"/>
    <lineage>
        <taxon>Bacteria</taxon>
        <taxon>Pseudomonadati</taxon>
        <taxon>Pseudomonadota</taxon>
        <taxon>Alphaproteobacteria</taxon>
        <taxon>Hyphomicrobiales</taxon>
        <taxon>Aurantimonadaceae</taxon>
        <taxon>Fulvimarina</taxon>
    </lineage>
</organism>
<dbReference type="PANTHER" id="PTHR48075">
    <property type="entry name" value="3-HYDROXYACYL-COA DEHYDROGENASE FAMILY PROTEIN"/>
    <property type="match status" value="1"/>
</dbReference>
<feature type="domain" description="3-hydroxyacyl-CoA dehydrogenase C-terminal" evidence="3">
    <location>
        <begin position="185"/>
        <end position="252"/>
    </location>
</feature>
<keyword evidence="2 5" id="KW-0560">Oxidoreductase</keyword>
<sequence>MTRVSIVGAGLIGKAWAVVFARAGMDVALWDANEAVVKAAPADLSAMVSLLAERGLVDEPFERVAGRVRPFARLEEALEGADLVQESGPERLPVKQALFADLDRLAPPSAILASSSSALKVSSYTASLEGRARCLVAHPVNPPHLVPVVELSPGPDTAPATLDAAEAIYKRAGQVPVRLAREIDGFVLNRLQAVVLAEALRLVDEGIVSVEGLDDTIKHGLGRRWAFMGPFETINLNAPLGVMDYAERFFPTMAALADDSARGEAFTMTAAQKVAAHFGPAPEAGEIRKAQEVRDARLAGLQAHLSAHFTDKTRKGG</sequence>
<dbReference type="InterPro" id="IPR006176">
    <property type="entry name" value="3-OHacyl-CoA_DH_NAD-bd"/>
</dbReference>
<name>A0A371WYX6_9HYPH</name>
<dbReference type="SUPFAM" id="SSF51735">
    <property type="entry name" value="NAD(P)-binding Rossmann-fold domains"/>
    <property type="match status" value="1"/>
</dbReference>
<proteinExistence type="inferred from homology"/>
<evidence type="ECO:0000313" key="6">
    <source>
        <dbReference type="Proteomes" id="UP000264310"/>
    </source>
</evidence>
<dbReference type="GO" id="GO:0050104">
    <property type="term" value="F:L-gulonate 3-dehydrogenase activity"/>
    <property type="evidence" value="ECO:0007669"/>
    <property type="project" value="TreeGrafter"/>
</dbReference>
<dbReference type="Gene3D" id="1.10.1040.10">
    <property type="entry name" value="N-(1-d-carboxylethyl)-l-norvaline Dehydrogenase, domain 2"/>
    <property type="match status" value="1"/>
</dbReference>
<evidence type="ECO:0000256" key="1">
    <source>
        <dbReference type="ARBA" id="ARBA00009463"/>
    </source>
</evidence>
<evidence type="ECO:0000259" key="3">
    <source>
        <dbReference type="Pfam" id="PF00725"/>
    </source>
</evidence>
<dbReference type="InterPro" id="IPR013328">
    <property type="entry name" value="6PGD_dom2"/>
</dbReference>
<accession>A0A371WYX6</accession>
<dbReference type="Proteomes" id="UP000264310">
    <property type="component" value="Unassembled WGS sequence"/>
</dbReference>
<dbReference type="RefSeq" id="WP_116684459.1">
    <property type="nucleotide sequence ID" value="NZ_QURL01000008.1"/>
</dbReference>
<gene>
    <name evidence="5" type="ORF">DYI37_16910</name>
</gene>
<protein>
    <submittedName>
        <fullName evidence="5">3-hydroxyacyl-CoA dehydrogenase</fullName>
        <ecNumber evidence="5">1.1.1.35</ecNumber>
    </submittedName>
</protein>
<dbReference type="PANTHER" id="PTHR48075:SF1">
    <property type="entry name" value="LAMBDA-CRYSTALLIN HOMOLOG"/>
    <property type="match status" value="1"/>
</dbReference>
<feature type="domain" description="3-hydroxyacyl-CoA dehydrogenase NAD binding" evidence="4">
    <location>
        <begin position="4"/>
        <end position="181"/>
    </location>
</feature>
<reference evidence="5 6" key="1">
    <citation type="submission" date="2018-08" db="EMBL/GenBank/DDBJ databases">
        <title>Fulvimarina sp. 85, whole genome shotgun sequence.</title>
        <authorList>
            <person name="Tuo L."/>
        </authorList>
    </citation>
    <scope>NUCLEOTIDE SEQUENCE [LARGE SCALE GENOMIC DNA]</scope>
    <source>
        <strain evidence="5 6">85</strain>
    </source>
</reference>
<dbReference type="SUPFAM" id="SSF48179">
    <property type="entry name" value="6-phosphogluconate dehydrogenase C-terminal domain-like"/>
    <property type="match status" value="1"/>
</dbReference>
<evidence type="ECO:0000313" key="5">
    <source>
        <dbReference type="EMBL" id="RFC62191.1"/>
    </source>
</evidence>
<dbReference type="Pfam" id="PF00725">
    <property type="entry name" value="3HCDH"/>
    <property type="match status" value="1"/>
</dbReference>
<comment type="similarity">
    <text evidence="1">Belongs to the 3-hydroxyacyl-CoA dehydrogenase family.</text>
</comment>
<dbReference type="InterPro" id="IPR006108">
    <property type="entry name" value="3HC_DH_C"/>
</dbReference>
<dbReference type="GO" id="GO:0003857">
    <property type="term" value="F:(3S)-3-hydroxyacyl-CoA dehydrogenase (NAD+) activity"/>
    <property type="evidence" value="ECO:0007669"/>
    <property type="project" value="UniProtKB-EC"/>
</dbReference>
<dbReference type="AlphaFoldDB" id="A0A371WYX6"/>
<dbReference type="Gene3D" id="3.40.50.720">
    <property type="entry name" value="NAD(P)-binding Rossmann-like Domain"/>
    <property type="match status" value="1"/>
</dbReference>
<dbReference type="InterPro" id="IPR036291">
    <property type="entry name" value="NAD(P)-bd_dom_sf"/>
</dbReference>
<evidence type="ECO:0000256" key="2">
    <source>
        <dbReference type="ARBA" id="ARBA00023002"/>
    </source>
</evidence>
<dbReference type="EMBL" id="QURL01000008">
    <property type="protein sequence ID" value="RFC62191.1"/>
    <property type="molecule type" value="Genomic_DNA"/>
</dbReference>
<evidence type="ECO:0000259" key="4">
    <source>
        <dbReference type="Pfam" id="PF02737"/>
    </source>
</evidence>
<dbReference type="GO" id="GO:0070403">
    <property type="term" value="F:NAD+ binding"/>
    <property type="evidence" value="ECO:0007669"/>
    <property type="project" value="InterPro"/>
</dbReference>
<dbReference type="NCBIfam" id="NF004783">
    <property type="entry name" value="PRK06129.1"/>
    <property type="match status" value="1"/>
</dbReference>
<keyword evidence="6" id="KW-1185">Reference proteome</keyword>
<comment type="caution">
    <text evidence="5">The sequence shown here is derived from an EMBL/GenBank/DDBJ whole genome shotgun (WGS) entry which is preliminary data.</text>
</comment>
<dbReference type="GO" id="GO:0006631">
    <property type="term" value="P:fatty acid metabolic process"/>
    <property type="evidence" value="ECO:0007669"/>
    <property type="project" value="InterPro"/>
</dbReference>
<dbReference type="Pfam" id="PF02737">
    <property type="entry name" value="3HCDH_N"/>
    <property type="match status" value="1"/>
</dbReference>
<dbReference type="InterPro" id="IPR008927">
    <property type="entry name" value="6-PGluconate_DH-like_C_sf"/>
</dbReference>
<dbReference type="OrthoDB" id="9803287at2"/>